<dbReference type="Proteomes" id="UP000003612">
    <property type="component" value="Unassembled WGS sequence"/>
</dbReference>
<dbReference type="CDD" id="cd00267">
    <property type="entry name" value="ABC_ATPase"/>
    <property type="match status" value="1"/>
</dbReference>
<organism evidence="2 3">
    <name type="scientific">Neisseria mucosa C102</name>
    <dbReference type="NCBI Taxonomy" id="435832"/>
    <lineage>
        <taxon>Bacteria</taxon>
        <taxon>Pseudomonadati</taxon>
        <taxon>Pseudomonadota</taxon>
        <taxon>Betaproteobacteria</taxon>
        <taxon>Neisseriales</taxon>
        <taxon>Neisseriaceae</taxon>
        <taxon>Neisseria</taxon>
    </lineage>
</organism>
<sequence length="446" mass="52076">MSNKITRIEIKKLFGMFNYNIDLTSKENFIKIITAPNGYGKSTILKIIEAFAQNNLLFFIHTDFQEIRFFISNQNKPITFRKIKSNYYIDEINITFLHNKLLLDSNFFDAIANLENFLPIYRIGENQWKSFDSEDIILTFPEILRKFKNHTSIFELTRNFEWLIEITQQIQVLYISTNRLINFSHMQNYGEVSDYEKNSLTIFGLQNSIQELIQQSLRIQFTENRKREASFPERLLKQLDKSNTSNRTTKIFSLLTKISKYEENFQDLGILSNVALNPNSIQSLISHIKDNTGEKVLEVYLTDIVERLAKLEPLAKKISLFTQNLNTLLSFKYIKVSPEIGFEIYPIFKQKYIKNISLDELSSGEQHLILLIGKLIFNIDSDTLVLIDEPEISLHPAWQEEFVNILIKIQEINSFSVVIATHAPALINGNWDNVLELSEQYWGLLK</sequence>
<dbReference type="Pfam" id="PF13304">
    <property type="entry name" value="AAA_21"/>
    <property type="match status" value="1"/>
</dbReference>
<evidence type="ECO:0000313" key="3">
    <source>
        <dbReference type="Proteomes" id="UP000003612"/>
    </source>
</evidence>
<evidence type="ECO:0000259" key="1">
    <source>
        <dbReference type="Pfam" id="PF13304"/>
    </source>
</evidence>
<dbReference type="SUPFAM" id="SSF52540">
    <property type="entry name" value="P-loop containing nucleoside triphosphate hydrolases"/>
    <property type="match status" value="1"/>
</dbReference>
<dbReference type="InterPro" id="IPR027417">
    <property type="entry name" value="P-loop_NTPase"/>
</dbReference>
<name>A0ABN0CB13_NEIMU</name>
<dbReference type="PANTHER" id="PTHR43581:SF2">
    <property type="entry name" value="EXCINUCLEASE ATPASE SUBUNIT"/>
    <property type="match status" value="1"/>
</dbReference>
<evidence type="ECO:0000313" key="2">
    <source>
        <dbReference type="EMBL" id="EFV80525.1"/>
    </source>
</evidence>
<dbReference type="InterPro" id="IPR003959">
    <property type="entry name" value="ATPase_AAA_core"/>
</dbReference>
<dbReference type="PANTHER" id="PTHR43581">
    <property type="entry name" value="ATP/GTP PHOSPHATASE"/>
    <property type="match status" value="1"/>
</dbReference>
<reference evidence="2 3" key="1">
    <citation type="submission" date="2010-12" db="EMBL/GenBank/DDBJ databases">
        <title>The Genome Sequence of Neisseria mucosa strain C102.</title>
        <authorList>
            <consortium name="The Broad Institute Genome Sequencing Platform"/>
            <person name="Earl A."/>
            <person name="Ward D."/>
            <person name="Feldgarden M."/>
            <person name="Gevers D."/>
            <person name="Sibley C.D."/>
            <person name="Field T.R."/>
            <person name="Grinwis M."/>
            <person name="Eshaghurshan C.S."/>
            <person name="Surette M."/>
            <person name="Young S.K."/>
            <person name="Zeng Q."/>
            <person name="Gargeya S."/>
            <person name="Fitzgerald M."/>
            <person name="Haas B."/>
            <person name="Abouelleil A."/>
            <person name="Alvarado L."/>
            <person name="Arachchi H.M."/>
            <person name="Berlin A."/>
            <person name="Brown A."/>
            <person name="Chapman S.B."/>
            <person name="Chen Z."/>
            <person name="Dunbar C."/>
            <person name="Freedman E."/>
            <person name="Gearin G."/>
            <person name="Gellesch M."/>
            <person name="Goldberg J."/>
            <person name="Griggs A."/>
            <person name="Gujja S."/>
            <person name="Heilman E."/>
            <person name="Heiman D."/>
            <person name="Howarth C."/>
            <person name="Larson L."/>
            <person name="Lui A."/>
            <person name="MacDonald P.J.P."/>
            <person name="Mehta T."/>
            <person name="Montmayeur A."/>
            <person name="Murphy C."/>
            <person name="Neiman D."/>
            <person name="Pearson M."/>
            <person name="Priest M."/>
            <person name="Roberts A."/>
            <person name="Saif S."/>
            <person name="Shea T."/>
            <person name="Shenoy N."/>
            <person name="Sisk P."/>
            <person name="Stolte C."/>
            <person name="Sykes S."/>
            <person name="White J."/>
            <person name="Yandava C."/>
            <person name="Nusbaum C."/>
            <person name="Birren B."/>
        </authorList>
    </citation>
    <scope>NUCLEOTIDE SEQUENCE [LARGE SCALE GENOMIC DNA]</scope>
    <source>
        <strain evidence="2 3">C102</strain>
    </source>
</reference>
<protein>
    <recommendedName>
        <fullName evidence="1">ATPase AAA-type core domain-containing protein</fullName>
    </recommendedName>
</protein>
<dbReference type="EMBL" id="ACRG01000009">
    <property type="protein sequence ID" value="EFV80525.1"/>
    <property type="molecule type" value="Genomic_DNA"/>
</dbReference>
<gene>
    <name evidence="2" type="ORF">HMPREF0604_01340</name>
</gene>
<proteinExistence type="predicted"/>
<accession>A0ABN0CB13</accession>
<dbReference type="RefSeq" id="WP_003748123.1">
    <property type="nucleotide sequence ID" value="NZ_GL635794.1"/>
</dbReference>
<comment type="caution">
    <text evidence="2">The sequence shown here is derived from an EMBL/GenBank/DDBJ whole genome shotgun (WGS) entry which is preliminary data.</text>
</comment>
<feature type="domain" description="ATPase AAA-type core" evidence="1">
    <location>
        <begin position="217"/>
        <end position="428"/>
    </location>
</feature>
<keyword evidence="3" id="KW-1185">Reference proteome</keyword>
<dbReference type="InterPro" id="IPR051396">
    <property type="entry name" value="Bact_Antivir_Def_Nuclease"/>
</dbReference>
<dbReference type="Gene3D" id="3.40.50.300">
    <property type="entry name" value="P-loop containing nucleotide triphosphate hydrolases"/>
    <property type="match status" value="1"/>
</dbReference>